<evidence type="ECO:0000313" key="2">
    <source>
        <dbReference type="Proteomes" id="UP000541810"/>
    </source>
</evidence>
<organism evidence="1 2">
    <name type="scientific">Algisphaera agarilytica</name>
    <dbReference type="NCBI Taxonomy" id="1385975"/>
    <lineage>
        <taxon>Bacteria</taxon>
        <taxon>Pseudomonadati</taxon>
        <taxon>Planctomycetota</taxon>
        <taxon>Phycisphaerae</taxon>
        <taxon>Phycisphaerales</taxon>
        <taxon>Phycisphaeraceae</taxon>
        <taxon>Algisphaera</taxon>
    </lineage>
</organism>
<dbReference type="Proteomes" id="UP000541810">
    <property type="component" value="Unassembled WGS sequence"/>
</dbReference>
<gene>
    <name evidence="1" type="ORF">HNQ40_000255</name>
</gene>
<protein>
    <submittedName>
        <fullName evidence="1">Transposase</fullName>
    </submittedName>
</protein>
<dbReference type="RefSeq" id="WP_184675596.1">
    <property type="nucleotide sequence ID" value="NZ_JACHGY010000001.1"/>
</dbReference>
<name>A0A7X0H3C5_9BACT</name>
<reference evidence="1 2" key="1">
    <citation type="submission" date="2020-08" db="EMBL/GenBank/DDBJ databases">
        <title>Genomic Encyclopedia of Type Strains, Phase IV (KMG-IV): sequencing the most valuable type-strain genomes for metagenomic binning, comparative biology and taxonomic classification.</title>
        <authorList>
            <person name="Goeker M."/>
        </authorList>
    </citation>
    <scope>NUCLEOTIDE SEQUENCE [LARGE SCALE GENOMIC DNA]</scope>
    <source>
        <strain evidence="1 2">DSM 103725</strain>
    </source>
</reference>
<accession>A0A7X0H3C5</accession>
<dbReference type="AlphaFoldDB" id="A0A7X0H3C5"/>
<proteinExistence type="predicted"/>
<evidence type="ECO:0000313" key="1">
    <source>
        <dbReference type="EMBL" id="MBB6428449.1"/>
    </source>
</evidence>
<keyword evidence="2" id="KW-1185">Reference proteome</keyword>
<dbReference type="EMBL" id="JACHGY010000001">
    <property type="protein sequence ID" value="MBB6428449.1"/>
    <property type="molecule type" value="Genomic_DNA"/>
</dbReference>
<sequence>MTDALFPINDDELLINVYQKQGRTLDDLPYTDEFETLYAAMYGPDGRDAPNPTEQTRAKVFHRLHNLRKAGKLPKLGRAKSSPPRIEPEQEQQLVAIVEEHIGQISKRDQLLYQPTFDQIVDTFNADTGLSLSPHDLWRIIAKLAK</sequence>
<comment type="caution">
    <text evidence="1">The sequence shown here is derived from an EMBL/GenBank/DDBJ whole genome shotgun (WGS) entry which is preliminary data.</text>
</comment>